<keyword evidence="5 6" id="KW-0472">Membrane</keyword>
<evidence type="ECO:0000256" key="4">
    <source>
        <dbReference type="ARBA" id="ARBA00022989"/>
    </source>
</evidence>
<dbReference type="Pfam" id="PF01925">
    <property type="entry name" value="TauE"/>
    <property type="match status" value="1"/>
</dbReference>
<name>A0A0B8PN82_9VIBR</name>
<evidence type="ECO:0000313" key="8">
    <source>
        <dbReference type="Proteomes" id="UP000031670"/>
    </source>
</evidence>
<keyword evidence="3 6" id="KW-0812">Transmembrane</keyword>
<dbReference type="AlphaFoldDB" id="A0A0B8PN82"/>
<proteinExistence type="inferred from homology"/>
<reference evidence="7 8" key="1">
    <citation type="submission" date="2015-01" db="EMBL/GenBank/DDBJ databases">
        <title>Vibrio sp. C5 JCM 19232 whole genome shotgun sequence.</title>
        <authorList>
            <person name="Sawabe T."/>
            <person name="Meirelles P."/>
            <person name="Feng G."/>
            <person name="Sayaka M."/>
            <person name="Hattori M."/>
            <person name="Ohkuma M."/>
        </authorList>
    </citation>
    <scope>NUCLEOTIDE SEQUENCE [LARGE SCALE GENOMIC DNA]</scope>
    <source>
        <strain evidence="7 8">JCM19232</strain>
    </source>
</reference>
<protein>
    <recommendedName>
        <fullName evidence="6">Probable membrane transporter protein</fullName>
    </recommendedName>
</protein>
<dbReference type="GO" id="GO:0005886">
    <property type="term" value="C:plasma membrane"/>
    <property type="evidence" value="ECO:0007669"/>
    <property type="project" value="UniProtKB-SubCell"/>
</dbReference>
<gene>
    <name evidence="7" type="ORF">JCM19232_3420</name>
</gene>
<evidence type="ECO:0000313" key="7">
    <source>
        <dbReference type="EMBL" id="GAM64144.1"/>
    </source>
</evidence>
<keyword evidence="6" id="KW-1003">Cell membrane</keyword>
<evidence type="ECO:0000256" key="1">
    <source>
        <dbReference type="ARBA" id="ARBA00004141"/>
    </source>
</evidence>
<comment type="similarity">
    <text evidence="2 6">Belongs to the 4-toluene sulfonate uptake permease (TSUP) (TC 2.A.102) family.</text>
</comment>
<evidence type="ECO:0000256" key="5">
    <source>
        <dbReference type="ARBA" id="ARBA00023136"/>
    </source>
</evidence>
<feature type="transmembrane region" description="Helical" evidence="6">
    <location>
        <begin position="37"/>
        <end position="54"/>
    </location>
</feature>
<evidence type="ECO:0000256" key="2">
    <source>
        <dbReference type="ARBA" id="ARBA00009142"/>
    </source>
</evidence>
<organism evidence="7 8">
    <name type="scientific">Vibrio ishigakensis</name>
    <dbReference type="NCBI Taxonomy" id="1481914"/>
    <lineage>
        <taxon>Bacteria</taxon>
        <taxon>Pseudomonadati</taxon>
        <taxon>Pseudomonadota</taxon>
        <taxon>Gammaproteobacteria</taxon>
        <taxon>Vibrionales</taxon>
        <taxon>Vibrionaceae</taxon>
        <taxon>Vibrio</taxon>
    </lineage>
</organism>
<evidence type="ECO:0000256" key="3">
    <source>
        <dbReference type="ARBA" id="ARBA00022692"/>
    </source>
</evidence>
<evidence type="ECO:0000256" key="6">
    <source>
        <dbReference type="RuleBase" id="RU363041"/>
    </source>
</evidence>
<reference evidence="7 8" key="2">
    <citation type="submission" date="2015-01" db="EMBL/GenBank/DDBJ databases">
        <authorList>
            <consortium name="NBRP consortium"/>
            <person name="Sawabe T."/>
            <person name="Meirelles P."/>
            <person name="Feng G."/>
            <person name="Sayaka M."/>
            <person name="Hattori M."/>
            <person name="Ohkuma M."/>
        </authorList>
    </citation>
    <scope>NUCLEOTIDE SEQUENCE [LARGE SCALE GENOMIC DNA]</scope>
    <source>
        <strain evidence="7 8">JCM19232</strain>
    </source>
</reference>
<dbReference type="Proteomes" id="UP000031670">
    <property type="component" value="Unassembled WGS sequence"/>
</dbReference>
<feature type="transmembrane region" description="Helical" evidence="6">
    <location>
        <begin position="90"/>
        <end position="113"/>
    </location>
</feature>
<feature type="transmembrane region" description="Helical" evidence="6">
    <location>
        <begin position="66"/>
        <end position="84"/>
    </location>
</feature>
<dbReference type="InterPro" id="IPR002781">
    <property type="entry name" value="TM_pro_TauE-like"/>
</dbReference>
<dbReference type="EMBL" id="BBSA01000011">
    <property type="protein sequence ID" value="GAM64144.1"/>
    <property type="molecule type" value="Genomic_DNA"/>
</dbReference>
<comment type="caution">
    <text evidence="7">The sequence shown here is derived from an EMBL/GenBank/DDBJ whole genome shotgun (WGS) entry which is preliminary data.</text>
</comment>
<sequence>MVAIPAILVYGIGKGGLGGAVGDVVVPLMALAISPKLAASILMPILIVMDIAALKHHKRNVDWSQIKRMLPGGLAGVAIAAIFLKQLPEYGLQILIGSISVALSVFTCLNVVLPRKKSAP</sequence>
<keyword evidence="4 6" id="KW-1133">Transmembrane helix</keyword>
<accession>A0A0B8PN82</accession>
<comment type="subcellular location">
    <subcellularLocation>
        <location evidence="6">Cell membrane</location>
        <topology evidence="6">Multi-pass membrane protein</topology>
    </subcellularLocation>
    <subcellularLocation>
        <location evidence="1">Membrane</location>
        <topology evidence="1">Multi-pass membrane protein</topology>
    </subcellularLocation>
</comment>